<dbReference type="Pfam" id="PF12146">
    <property type="entry name" value="Hydrolase_4"/>
    <property type="match status" value="1"/>
</dbReference>
<feature type="active site" description="Charge relay system" evidence="1">
    <location>
        <position position="205"/>
    </location>
</feature>
<dbReference type="SUPFAM" id="SSF53474">
    <property type="entry name" value="alpha/beta-Hydrolases"/>
    <property type="match status" value="1"/>
</dbReference>
<dbReference type="InterPro" id="IPR029058">
    <property type="entry name" value="AB_hydrolase_fold"/>
</dbReference>
<accession>A0AA45C784</accession>
<dbReference type="AlphaFoldDB" id="A0AA45C784"/>
<proteinExistence type="predicted"/>
<protein>
    <submittedName>
        <fullName evidence="3">Esterase/lipase</fullName>
    </submittedName>
</protein>
<evidence type="ECO:0000259" key="2">
    <source>
        <dbReference type="Pfam" id="PF12146"/>
    </source>
</evidence>
<dbReference type="PANTHER" id="PTHR11614">
    <property type="entry name" value="PHOSPHOLIPASE-RELATED"/>
    <property type="match status" value="1"/>
</dbReference>
<dbReference type="Proteomes" id="UP000245921">
    <property type="component" value="Unassembled WGS sequence"/>
</dbReference>
<dbReference type="Gene3D" id="3.40.50.1820">
    <property type="entry name" value="alpha/beta hydrolase"/>
    <property type="match status" value="1"/>
</dbReference>
<name>A0AA45C784_9BACT</name>
<evidence type="ECO:0000256" key="1">
    <source>
        <dbReference type="PIRSR" id="PIRSR017388-1"/>
    </source>
</evidence>
<dbReference type="RefSeq" id="WP_109604503.1">
    <property type="nucleotide sequence ID" value="NZ_QGGI01000006.1"/>
</dbReference>
<dbReference type="PIRSF" id="PIRSF017388">
    <property type="entry name" value="Esterase_lipase"/>
    <property type="match status" value="1"/>
</dbReference>
<keyword evidence="4" id="KW-1185">Reference proteome</keyword>
<dbReference type="GO" id="GO:0052689">
    <property type="term" value="F:carboxylic ester hydrolase activity"/>
    <property type="evidence" value="ECO:0007669"/>
    <property type="project" value="InterPro"/>
</dbReference>
<evidence type="ECO:0000313" key="4">
    <source>
        <dbReference type="Proteomes" id="UP000245921"/>
    </source>
</evidence>
<dbReference type="EMBL" id="QGGI01000006">
    <property type="protein sequence ID" value="PWJ95252.1"/>
    <property type="molecule type" value="Genomic_DNA"/>
</dbReference>
<comment type="caution">
    <text evidence="3">The sequence shown here is derived from an EMBL/GenBank/DDBJ whole genome shotgun (WGS) entry which is preliminary data.</text>
</comment>
<feature type="active site" description="Nucleophile" evidence="1">
    <location>
        <position position="102"/>
    </location>
</feature>
<sequence>MNYKKIQTNVNPKAKQKFLKGEKYNEVVLLIHGYNGIPNDMYYLGERLNEEGYNVFIPRLPGHGTNKEDFINSNWKDWIRYSYESYLNLKSQYDNVYIGGLSMGGVITAILASKFQPKKIFLCAPAFIAKDKRLKWTPILKYFIKEKERKNPPTFEDKDLKKLAEEYWNFNIISKVSDLKKVQKMGIKNLKNIKSKTLTIISKKDEAVPFEVKEIIDKNIKSEYLILEKSNHIVVNDTEKEIVAQKIIEFLK</sequence>
<dbReference type="InterPro" id="IPR022742">
    <property type="entry name" value="Hydrolase_4"/>
</dbReference>
<feature type="domain" description="Serine aminopeptidase S33" evidence="2">
    <location>
        <begin position="25"/>
        <end position="145"/>
    </location>
</feature>
<dbReference type="InterPro" id="IPR012354">
    <property type="entry name" value="Esterase_lipase"/>
</dbReference>
<feature type="active site" description="Charge relay system" evidence="1">
    <location>
        <position position="232"/>
    </location>
</feature>
<gene>
    <name evidence="3" type="ORF">C7380_10660</name>
</gene>
<dbReference type="InterPro" id="IPR051044">
    <property type="entry name" value="MAG_DAG_Lipase"/>
</dbReference>
<reference evidence="3 4" key="1">
    <citation type="submission" date="2018-05" db="EMBL/GenBank/DDBJ databases">
        <title>Genomic Encyclopedia of Type Strains, Phase IV (KMG-IV): sequencing the most valuable type-strain genomes for metagenomic binning, comparative biology and taxonomic classification.</title>
        <authorList>
            <person name="Goeker M."/>
        </authorList>
    </citation>
    <scope>NUCLEOTIDE SEQUENCE [LARGE SCALE GENOMIC DNA]</scope>
    <source>
        <strain evidence="3 4">DSM 24906</strain>
    </source>
</reference>
<evidence type="ECO:0000313" key="3">
    <source>
        <dbReference type="EMBL" id="PWJ95252.1"/>
    </source>
</evidence>
<organism evidence="3 4">
    <name type="scientific">Oceanotoga teriensis</name>
    <dbReference type="NCBI Taxonomy" id="515440"/>
    <lineage>
        <taxon>Bacteria</taxon>
        <taxon>Thermotogati</taxon>
        <taxon>Thermotogota</taxon>
        <taxon>Thermotogae</taxon>
        <taxon>Petrotogales</taxon>
        <taxon>Petrotogaceae</taxon>
        <taxon>Oceanotoga</taxon>
    </lineage>
</organism>